<sequence length="73" mass="7842">MAVPLALWYLSSEGVSLTLHLVLAITLAIVLSLLLAAGLMGLVFFSAESGHDQRVADENAAHEPEVWRDSPID</sequence>
<evidence type="ECO:0000256" key="1">
    <source>
        <dbReference type="SAM" id="Phobius"/>
    </source>
</evidence>
<evidence type="ECO:0000313" key="3">
    <source>
        <dbReference type="Proteomes" id="UP001597124"/>
    </source>
</evidence>
<gene>
    <name evidence="2" type="ORF">ACFQ00_02515</name>
</gene>
<organism evidence="2 3">
    <name type="scientific">Sphingosinicella xenopeptidilytica</name>
    <dbReference type="NCBI Taxonomy" id="364098"/>
    <lineage>
        <taxon>Bacteria</taxon>
        <taxon>Pseudomonadati</taxon>
        <taxon>Pseudomonadota</taxon>
        <taxon>Alphaproteobacteria</taxon>
        <taxon>Sphingomonadales</taxon>
        <taxon>Sphingosinicellaceae</taxon>
        <taxon>Sphingosinicella</taxon>
    </lineage>
</organism>
<name>A0ABW3C0Q9_SPHXN</name>
<comment type="caution">
    <text evidence="2">The sequence shown here is derived from an EMBL/GenBank/DDBJ whole genome shotgun (WGS) entry which is preliminary data.</text>
</comment>
<dbReference type="RefSeq" id="WP_381485690.1">
    <property type="nucleotide sequence ID" value="NZ_JBHTIK010000001.1"/>
</dbReference>
<keyword evidence="1" id="KW-1133">Transmembrane helix</keyword>
<proteinExistence type="predicted"/>
<keyword evidence="3" id="KW-1185">Reference proteome</keyword>
<keyword evidence="1" id="KW-0472">Membrane</keyword>
<dbReference type="Proteomes" id="UP001597124">
    <property type="component" value="Unassembled WGS sequence"/>
</dbReference>
<reference evidence="3" key="1">
    <citation type="journal article" date="2019" name="Int. J. Syst. Evol. Microbiol.">
        <title>The Global Catalogue of Microorganisms (GCM) 10K type strain sequencing project: providing services to taxonomists for standard genome sequencing and annotation.</title>
        <authorList>
            <consortium name="The Broad Institute Genomics Platform"/>
            <consortium name="The Broad Institute Genome Sequencing Center for Infectious Disease"/>
            <person name="Wu L."/>
            <person name="Ma J."/>
        </authorList>
    </citation>
    <scope>NUCLEOTIDE SEQUENCE [LARGE SCALE GENOMIC DNA]</scope>
    <source>
        <strain evidence="3">CCUG 52537</strain>
    </source>
</reference>
<protein>
    <submittedName>
        <fullName evidence="2">Uncharacterized protein</fullName>
    </submittedName>
</protein>
<dbReference type="EMBL" id="JBHTIK010000001">
    <property type="protein sequence ID" value="MFD0847189.1"/>
    <property type="molecule type" value="Genomic_DNA"/>
</dbReference>
<evidence type="ECO:0000313" key="2">
    <source>
        <dbReference type="EMBL" id="MFD0847189.1"/>
    </source>
</evidence>
<keyword evidence="1" id="KW-0812">Transmembrane</keyword>
<feature type="transmembrane region" description="Helical" evidence="1">
    <location>
        <begin position="20"/>
        <end position="45"/>
    </location>
</feature>
<accession>A0ABW3C0Q9</accession>